<feature type="region of interest" description="Disordered" evidence="1">
    <location>
        <begin position="1144"/>
        <end position="1183"/>
    </location>
</feature>
<feature type="region of interest" description="Disordered" evidence="1">
    <location>
        <begin position="1796"/>
        <end position="1945"/>
    </location>
</feature>
<keyword evidence="3" id="KW-1185">Reference proteome</keyword>
<protein>
    <submittedName>
        <fullName evidence="2">Uncharacterized protein</fullName>
    </submittedName>
</protein>
<feature type="region of interest" description="Disordered" evidence="1">
    <location>
        <begin position="826"/>
        <end position="872"/>
    </location>
</feature>
<dbReference type="KEGG" id="bbes:BESB_056380"/>
<dbReference type="EMBL" id="NWUJ01000004">
    <property type="protein sequence ID" value="PFH35987.1"/>
    <property type="molecule type" value="Genomic_DNA"/>
</dbReference>
<feature type="region of interest" description="Disordered" evidence="1">
    <location>
        <begin position="944"/>
        <end position="964"/>
    </location>
</feature>
<feature type="compositionally biased region" description="Basic and acidic residues" evidence="1">
    <location>
        <begin position="1922"/>
        <end position="1935"/>
    </location>
</feature>
<feature type="compositionally biased region" description="Basic and acidic residues" evidence="1">
    <location>
        <begin position="1904"/>
        <end position="1914"/>
    </location>
</feature>
<dbReference type="VEuPathDB" id="ToxoDB:BESB_056380"/>
<evidence type="ECO:0000256" key="1">
    <source>
        <dbReference type="SAM" id="MobiDB-lite"/>
    </source>
</evidence>
<feature type="region of interest" description="Disordered" evidence="1">
    <location>
        <begin position="1033"/>
        <end position="1061"/>
    </location>
</feature>
<feature type="compositionally biased region" description="Polar residues" evidence="1">
    <location>
        <begin position="826"/>
        <end position="836"/>
    </location>
</feature>
<feature type="region of interest" description="Disordered" evidence="1">
    <location>
        <begin position="2473"/>
        <end position="2495"/>
    </location>
</feature>
<sequence length="2647" mass="279103">MDVAGGAASIVDSETRGVGDRSFANHRAVCSWRTDKSEGDEALPQRDALETQQEGVQGPFSCGAAAEAPLPTELRSPSRTESYCMSAACEYAGGHVGIYRDGSSHPGVPWFTGHNSSEYVSPLRFSGLKLRLSGLNTESTETQPAPLALAYSFRNHMHDIALPPDTTGASRTRTQHGEDNAVSHNSEQLQHHLRLLEKAGHAVADSRPAAAGESLLWPEQPSDQLRTVHESVVSRGERSVAFAEAASSLCSNHRFRRHPDGSYEILPCQTRDEDDKGGEAFHAQNQARTLAGSYATSEPMEVSNISKPHLGSKLKCPVCGRAGGDVGSEPPQQCHRFCRPCSAARIRQLEKKLIKQRQTTEGLRRRLQAELDRNSKAEGHPEPAGGRQGVETPPLEQRGQLTIGRGVLDPRHGSGIRLPAGGSVFPRPTELAARTNGPSGAADSFCHLVSAGEKLARKDAGCPSSRRSSFLSAYSQAIESSCGSDAPAAAEASVARGEGVDSALTEAAVANLVGAIRRGGNCTVSTNQRFNTRGGDAEQGDLLQCLLRGAPQEGNGGKQKDAAGLTKSGERVQDSGVSRGPQERYQACGEAETGRRIAQEFAWEWRGTRPALRHKTVPELQGMAASLRQQVSELRCRRRLLHAHLRQQRRTVSSLLACRTSEREGDSAGLRAMIYAHGQADGDWIGAPNPPNRLAAEEAAGDLCSHILVRLVQDILGEADEESEQERVEDSFLDFTPSETQRHLRLPATRGRLYHGLRHQYVQPLVCSDGAGPAALCDLAAELRITEEALRQMRDLRCQEVLSMFAFQPSERPRVPLESSINSARVTRSTAFSSAETGGGEQTEPTAAGMSAPHTESPKNANEENDDDQKKGTWIQVSSLDDGLRKPDGLLPAPKKAALDLQAALNILAYIVAALASYLDVILPFPVYLLPSASHSQLHKRKSRLRRGPSFSSAACPSSPSSCEVELGRSRHAHRGACLPGEAAKARATSATLPALGVMSAFEARHLTHSETDPVSPQSGGFELNLQMAIPRTAAEPPPPETSGLPRMPPEEGLAHAAAGRKACAGEPRVALGTRGVGLSEVGFDDRGELAVPPTRSFVSAKPSTLHIAASAAAAPALGKALEGGSLPPRSTVSLMQTEVARVSARGVPSKDRAVKQASRERERGTSPLSLDSSAFAPSANDQPSEAQLSLGVSVFTACNLAELPLRGARILQGSISASSSHSTSRRLPSPDALFESFPGSCLACEADARAASAASASRAALGRGEGRARSSSRWSVVEDLFGAQQQLRGGVRRGDWAKIFHPHRPTLRRAGQGLSSRSVARLLADRMPGMLSSAGPAAARFSLGALRESFAGPTAWRAPEEGAVSHCMDWTGCESRGETGWTGPEETLGRTCNRGVGGQRGNEVASLLGSRREDDARAALCGVTGGGGRDVQVSVAEAARALGSRSRPRGGAEEARSSPSSLFVSHEGGSCRQHRASPARSWLPDVGRQPPGTCQESAAKKAEAGACTSSEERDRGVISGANTTGALRLPAVSSACFSLASFGSLPAEKGSLPLFSWSGATMAAAARAARERHSAEVSRKRDALLARGRGVAVRVGGLRQTVVSRGADAAGRPAGAELNKPAGGVGVRSEAGRAGRQQIVTEEVLTLWIGAEDVPESHAASASSSSTVSPYVVEPPGDSDSETPFRATERHSSTQQSDDGVSAKDVGTECGLEVDARAGEPRQQSIQHVGQRGLDPSRGSVPEWRCVWVKQAEAFSFPGAPSQAADPLGETPAAGAGLRDACEPHQAETRLPGFAVSIPAGMPKRGPSYVPPHAEGRRENSEAGETSEASLPGWPRAAALKADPRAEGGTGDFTAVSPEKGRFQEEGGDSESQRKGRLVPASASSASGPSRGQARGIPAGAGRAEDTPMKDAVDEGTSPEAWRRAHDRGDHPGASEKSPSDSLEFSEAWRMARCEEDSQGADEEETSFCDNVAVDFHVARAVVVHRGTGEAFRLSVVDGDSKPERLQTTLQLLNWDLLALYLGKEGVLPPVAIWGDTLALLAQLMTSEALSECAPFLSSFGSLDAGVGAGPESLQRAPWAARLWNGAAASVAPGGVGAAGWSRLSATMQSFPPLLLLNAAVWGAGSAICSSARQSSEAGAGGLEACVVRGGFSRRVEGGTAVSEGTGAQGEDGHASSAEVTTGLAAAPAVSSLLEEREEDGWMLVGSRQSRAKRKGVGIPWPAGDVLSHGPSLSPEPEGIPTVTGTRELLTAHCRESLADRAIRSSEHLEGDALSKSASRASQEVVASTDATYEISHVVPGGRRLQEVFQVSHVLGESLSAAPPRELLVRRVEPCSPEGIETERASAVDAQHTLERQRAPLAGDLREKEVARRRADRECDSAFFRRRGPTVSDLVWPPSLCDGSRQGRLESVAECVLPVPIAEDDGEGDAADCGYEMGTREEPSFSRREFQLSLDHHPHLVDTADAAALTPLDAKSPGETDRMRPLSSPGGERSLCSEVAAAPPEEAPIRRGSPVQATAQIIAPPPSAPGRDGEAFCVAFVEAPLVEGETKTLNPEHTSCPCPVGSTRAGQRSRALVAELQDIPSLYEGGPTVLEPPSAGNCYPFFFSSAGTSWSGAPPRSFRRLSTSALLNSPTQLPAEPSNADK</sequence>
<accession>A0A2A9MK56</accession>
<feature type="region of interest" description="Disordered" evidence="1">
    <location>
        <begin position="371"/>
        <end position="397"/>
    </location>
</feature>
<feature type="compositionally biased region" description="Basic and acidic residues" evidence="1">
    <location>
        <begin position="371"/>
        <end position="381"/>
    </location>
</feature>
<feature type="region of interest" description="Disordered" evidence="1">
    <location>
        <begin position="1761"/>
        <end position="1780"/>
    </location>
</feature>
<proteinExistence type="predicted"/>
<feature type="region of interest" description="Disordered" evidence="1">
    <location>
        <begin position="1443"/>
        <end position="1515"/>
    </location>
</feature>
<feature type="region of interest" description="Disordered" evidence="1">
    <location>
        <begin position="1659"/>
        <end position="1738"/>
    </location>
</feature>
<feature type="region of interest" description="Disordered" evidence="1">
    <location>
        <begin position="550"/>
        <end position="585"/>
    </location>
</feature>
<dbReference type="OrthoDB" id="331921at2759"/>
<gene>
    <name evidence="2" type="ORF">BESB_056380</name>
</gene>
<feature type="region of interest" description="Disordered" evidence="1">
    <location>
        <begin position="1612"/>
        <end position="1635"/>
    </location>
</feature>
<dbReference type="GeneID" id="40310567"/>
<feature type="compositionally biased region" description="Low complexity" evidence="1">
    <location>
        <begin position="1659"/>
        <end position="1677"/>
    </location>
</feature>
<reference evidence="2 3" key="1">
    <citation type="submission" date="2017-09" db="EMBL/GenBank/DDBJ databases">
        <title>Genome sequencing of Besnoitia besnoiti strain Bb-Ger1.</title>
        <authorList>
            <person name="Schares G."/>
            <person name="Venepally P."/>
            <person name="Lorenzi H.A."/>
        </authorList>
    </citation>
    <scope>NUCLEOTIDE SEQUENCE [LARGE SCALE GENOMIC DNA]</scope>
    <source>
        <strain evidence="2 3">Bb-Ger1</strain>
    </source>
</reference>
<organism evidence="2 3">
    <name type="scientific">Besnoitia besnoiti</name>
    <name type="common">Apicomplexan protozoan</name>
    <dbReference type="NCBI Taxonomy" id="94643"/>
    <lineage>
        <taxon>Eukaryota</taxon>
        <taxon>Sar</taxon>
        <taxon>Alveolata</taxon>
        <taxon>Apicomplexa</taxon>
        <taxon>Conoidasida</taxon>
        <taxon>Coccidia</taxon>
        <taxon>Eucoccidiorida</taxon>
        <taxon>Eimeriorina</taxon>
        <taxon>Sarcocystidae</taxon>
        <taxon>Besnoitia</taxon>
    </lineage>
</organism>
<comment type="caution">
    <text evidence="2">The sequence shown here is derived from an EMBL/GenBank/DDBJ whole genome shotgun (WGS) entry which is preliminary data.</text>
</comment>
<name>A0A2A9MK56_BESBE</name>
<dbReference type="Proteomes" id="UP000224006">
    <property type="component" value="Chromosome IV"/>
</dbReference>
<feature type="compositionally biased region" description="Low complexity" evidence="1">
    <location>
        <begin position="1881"/>
        <end position="1897"/>
    </location>
</feature>
<feature type="compositionally biased region" description="Basic and acidic residues" evidence="1">
    <location>
        <begin position="1149"/>
        <end position="1165"/>
    </location>
</feature>
<evidence type="ECO:0000313" key="2">
    <source>
        <dbReference type="EMBL" id="PFH35987.1"/>
    </source>
</evidence>
<evidence type="ECO:0000313" key="3">
    <source>
        <dbReference type="Proteomes" id="UP000224006"/>
    </source>
</evidence>
<feature type="compositionally biased region" description="Low complexity" evidence="1">
    <location>
        <begin position="949"/>
        <end position="963"/>
    </location>
</feature>
<dbReference type="RefSeq" id="XP_029219996.1">
    <property type="nucleotide sequence ID" value="XM_029364073.1"/>
</dbReference>